<organism evidence="1 2">
    <name type="scientific">Trametes sanguinea</name>
    <dbReference type="NCBI Taxonomy" id="158606"/>
    <lineage>
        <taxon>Eukaryota</taxon>
        <taxon>Fungi</taxon>
        <taxon>Dikarya</taxon>
        <taxon>Basidiomycota</taxon>
        <taxon>Agaricomycotina</taxon>
        <taxon>Agaricomycetes</taxon>
        <taxon>Polyporales</taxon>
        <taxon>Polyporaceae</taxon>
        <taxon>Trametes</taxon>
    </lineage>
</organism>
<sequence>MTTLSSPPPSPLLARSSSGGSSSSSHHLHMPLSVSNVANLFVKMRRHRAKAKAHHIESASGDAPQTHPSLEGAASTERIPLEKNETFVCRDGVDATKLLRAVRGALYEKAQTVGANVLVDERYVPPGQRNRHHQRPRSLRARNLPLRRRDRHPTRYWTPSPSWRPPTRHCTCRPAPNAAPVTRNHPEHPSRQAPVHRRQLDPPCRRRSPADGISSRGKTVVRSRRERSLGNSDASSTVRAQPPLMHHKPIDRGRESRQWHCRAVISIDNSRISYLCCLIRYRGPGMGLLRTS</sequence>
<gene>
    <name evidence="1" type="ORF">NUW54_g7749</name>
</gene>
<protein>
    <submittedName>
        <fullName evidence="1">Uncharacterized protein</fullName>
    </submittedName>
</protein>
<dbReference type="Proteomes" id="UP001144978">
    <property type="component" value="Unassembled WGS sequence"/>
</dbReference>
<reference evidence="1" key="1">
    <citation type="submission" date="2022-08" db="EMBL/GenBank/DDBJ databases">
        <title>Genome Sequence of Pycnoporus sanguineus.</title>
        <authorList>
            <person name="Buettner E."/>
        </authorList>
    </citation>
    <scope>NUCLEOTIDE SEQUENCE</scope>
    <source>
        <strain evidence="1">CG-C14</strain>
    </source>
</reference>
<keyword evidence="2" id="KW-1185">Reference proteome</keyword>
<evidence type="ECO:0000313" key="2">
    <source>
        <dbReference type="Proteomes" id="UP001144978"/>
    </source>
</evidence>
<proteinExistence type="predicted"/>
<accession>A0ACC1PIR2</accession>
<evidence type="ECO:0000313" key="1">
    <source>
        <dbReference type="EMBL" id="KAJ2993284.1"/>
    </source>
</evidence>
<dbReference type="EMBL" id="JANSHE010002283">
    <property type="protein sequence ID" value="KAJ2993284.1"/>
    <property type="molecule type" value="Genomic_DNA"/>
</dbReference>
<name>A0ACC1PIR2_9APHY</name>
<comment type="caution">
    <text evidence="1">The sequence shown here is derived from an EMBL/GenBank/DDBJ whole genome shotgun (WGS) entry which is preliminary data.</text>
</comment>